<proteinExistence type="predicted"/>
<dbReference type="PRINTS" id="PR00420">
    <property type="entry name" value="RNGMNOXGNASE"/>
</dbReference>
<dbReference type="Gene3D" id="3.50.50.60">
    <property type="entry name" value="FAD/NAD(P)-binding domain"/>
    <property type="match status" value="2"/>
</dbReference>
<protein>
    <submittedName>
        <fullName evidence="1">Hydroxylase</fullName>
    </submittedName>
</protein>
<dbReference type="EMBL" id="BJYX01000001">
    <property type="protein sequence ID" value="GEO28219.1"/>
    <property type="molecule type" value="Genomic_DNA"/>
</dbReference>
<keyword evidence="2" id="KW-1185">Reference proteome</keyword>
<organism evidence="1 2">
    <name type="scientific">Terrabacter aerolatus</name>
    <dbReference type="NCBI Taxonomy" id="422442"/>
    <lineage>
        <taxon>Bacteria</taxon>
        <taxon>Bacillati</taxon>
        <taxon>Actinomycetota</taxon>
        <taxon>Actinomycetes</taxon>
        <taxon>Micrococcales</taxon>
        <taxon>Intrasporangiaceae</taxon>
        <taxon>Terrabacter</taxon>
    </lineage>
</organism>
<name>A0A512CVG2_9MICO</name>
<accession>A0A512CVG2</accession>
<comment type="caution">
    <text evidence="1">The sequence shown here is derived from an EMBL/GenBank/DDBJ whole genome shotgun (WGS) entry which is preliminary data.</text>
</comment>
<reference evidence="1 2" key="1">
    <citation type="submission" date="2019-07" db="EMBL/GenBank/DDBJ databases">
        <title>Whole genome shotgun sequence of Terrabacter aerolatus NBRC 106305.</title>
        <authorList>
            <person name="Hosoyama A."/>
            <person name="Uohara A."/>
            <person name="Ohji S."/>
            <person name="Ichikawa N."/>
        </authorList>
    </citation>
    <scope>NUCLEOTIDE SEQUENCE [LARGE SCALE GENOMIC DNA]</scope>
    <source>
        <strain evidence="1 2">NBRC 106305</strain>
    </source>
</reference>
<dbReference type="Proteomes" id="UP000321534">
    <property type="component" value="Unassembled WGS sequence"/>
</dbReference>
<gene>
    <name evidence="1" type="ORF">TAE01_00290</name>
</gene>
<dbReference type="SUPFAM" id="SSF51905">
    <property type="entry name" value="FAD/NAD(P)-binding domain"/>
    <property type="match status" value="1"/>
</dbReference>
<dbReference type="AlphaFoldDB" id="A0A512CVG2"/>
<dbReference type="InterPro" id="IPR036188">
    <property type="entry name" value="FAD/NAD-bd_sf"/>
</dbReference>
<evidence type="ECO:0000313" key="1">
    <source>
        <dbReference type="EMBL" id="GEO28219.1"/>
    </source>
</evidence>
<sequence length="446" mass="47237">MVVKVAVIGAGPTGLVTGMGFARRGHDVVAVDRDPGPPVDGSPWPRRGVMQFHHAHAFRAQVGDVLRAEAPTAWDAWLDLGGEPIEMPLPDGRTVTAGVRSRRETFERAVRSAAVGQPGLELRTGHVDGVTVRGGRAQGIRVDGSDLEADLVVDASGRSGRVNRHLRSAGIGGECGIAYVDRAYRLRPVASMPPMTNAVAWQGNYSGFMVLVFLHEAGIFSALIIRSTANRDLLGLKHARAFEAASSAIPGLAAWTSDDVAEALGDVLPGGPLLNVYRGQRGPSGDLALPGLVFVGDSVCTTTPIFGRGLATSLTQVAELLRLVDEHGCDVQSVGEALDAWDEARMRPWVEDHIAMDHAQARRWAGDDIDLVGRLPSDLILAAAARDPSIGEVAGPYLSMQALPGVLDSVEERARAVYRSGWRPQTDPGPTHDELADVVAEAVASA</sequence>
<evidence type="ECO:0000313" key="2">
    <source>
        <dbReference type="Proteomes" id="UP000321534"/>
    </source>
</evidence>